<dbReference type="EMBL" id="CP060696">
    <property type="protein sequence ID" value="QNO18416.1"/>
    <property type="molecule type" value="Genomic_DNA"/>
</dbReference>
<protein>
    <recommendedName>
        <fullName evidence="6">Mutator family transposase</fullName>
    </recommendedName>
</protein>
<evidence type="ECO:0000256" key="1">
    <source>
        <dbReference type="ARBA" id="ARBA00002190"/>
    </source>
</evidence>
<dbReference type="InterPro" id="IPR001207">
    <property type="entry name" value="Transposase_mutator"/>
</dbReference>
<dbReference type="NCBIfam" id="NF033543">
    <property type="entry name" value="transpos_IS256"/>
    <property type="match status" value="1"/>
</dbReference>
<dbReference type="RefSeq" id="WP_212507479.1">
    <property type="nucleotide sequence ID" value="NZ_CP060696.1"/>
</dbReference>
<keyword evidence="4 6" id="KW-0238">DNA-binding</keyword>
<dbReference type="GO" id="GO:0006313">
    <property type="term" value="P:DNA transposition"/>
    <property type="evidence" value="ECO:0007669"/>
    <property type="project" value="UniProtKB-UniRule"/>
</dbReference>
<dbReference type="KEGG" id="caml:H6X83_01810"/>
<evidence type="ECO:0000256" key="3">
    <source>
        <dbReference type="ARBA" id="ARBA00022578"/>
    </source>
</evidence>
<comment type="function">
    <text evidence="1 6">Required for the transposition of the insertion element.</text>
</comment>
<organism evidence="7 8">
    <name type="scientific">Caproicibacterium amylolyticum</name>
    <dbReference type="NCBI Taxonomy" id="2766537"/>
    <lineage>
        <taxon>Bacteria</taxon>
        <taxon>Bacillati</taxon>
        <taxon>Bacillota</taxon>
        <taxon>Clostridia</taxon>
        <taxon>Eubacteriales</taxon>
        <taxon>Oscillospiraceae</taxon>
        <taxon>Caproicibacterium</taxon>
    </lineage>
</organism>
<keyword evidence="8" id="KW-1185">Reference proteome</keyword>
<evidence type="ECO:0000256" key="2">
    <source>
        <dbReference type="ARBA" id="ARBA00010961"/>
    </source>
</evidence>
<evidence type="ECO:0000313" key="7">
    <source>
        <dbReference type="EMBL" id="QNO18416.1"/>
    </source>
</evidence>
<sequence>MAQRKNNTDLTELLLKCMAEPDPMLSMLEWLCAQLMEAEVSGIAGAEKNVHSPSRSDYRCGYRPRRLDTRVGTMYLMVPKLRGRGYIPFFVTERKRSEAALIQVIQEAFVQGVSTRKMEKLAHSLGIENLSRSQVSEMTKGLNEQVQEFRSRSLTDTRYPVIWTDALYEKVRMDGRVVSMAVMVVCGVNEQGHRDILAVEPMLDESRESYCQLFQNLLNRGLKTPMLVVSDANKGLIAAIRESFPGASWQRCKVHFMRNILAHVPQKEKESFAAQLKEIWRAPSAELARQRAKQLSEQYEKRFPRAIAVLEDELEDSLAFYAFPELDARKISSTNMLERLNREIRRRTNVVGIFPNTNSYLRLVTTYLMEYAEDWSVSRAYFNSKSIQTLLLKAA</sequence>
<dbReference type="PANTHER" id="PTHR33217">
    <property type="entry name" value="TRANSPOSASE FOR INSERTION SEQUENCE ELEMENT IS1081"/>
    <property type="match status" value="1"/>
</dbReference>
<evidence type="ECO:0000313" key="8">
    <source>
        <dbReference type="Proteomes" id="UP000516046"/>
    </source>
</evidence>
<evidence type="ECO:0000256" key="6">
    <source>
        <dbReference type="RuleBase" id="RU365089"/>
    </source>
</evidence>
<proteinExistence type="inferred from homology"/>
<dbReference type="Proteomes" id="UP000516046">
    <property type="component" value="Chromosome"/>
</dbReference>
<dbReference type="AlphaFoldDB" id="A0A7G9WIA4"/>
<dbReference type="Pfam" id="PF00872">
    <property type="entry name" value="Transposase_mut"/>
    <property type="match status" value="1"/>
</dbReference>
<evidence type="ECO:0000256" key="4">
    <source>
        <dbReference type="ARBA" id="ARBA00023125"/>
    </source>
</evidence>
<keyword evidence="6" id="KW-0814">Transposable element</keyword>
<accession>A0A7G9WIA4</accession>
<name>A0A7G9WIA4_9FIRM</name>
<reference evidence="7 8" key="1">
    <citation type="submission" date="2020-08" db="EMBL/GenBank/DDBJ databases">
        <authorList>
            <person name="Ren C."/>
            <person name="Gu Y."/>
            <person name="Xu Y."/>
        </authorList>
    </citation>
    <scope>NUCLEOTIDE SEQUENCE [LARGE SCALE GENOMIC DNA]</scope>
    <source>
        <strain evidence="7 8">LBM18003</strain>
    </source>
</reference>
<dbReference type="PANTHER" id="PTHR33217:SF7">
    <property type="entry name" value="TRANSPOSASE FOR INSERTION SEQUENCE ELEMENT IS1081"/>
    <property type="match status" value="1"/>
</dbReference>
<keyword evidence="5 6" id="KW-0233">DNA recombination</keyword>
<dbReference type="GO" id="GO:0004803">
    <property type="term" value="F:transposase activity"/>
    <property type="evidence" value="ECO:0007669"/>
    <property type="project" value="UniProtKB-UniRule"/>
</dbReference>
<keyword evidence="3 6" id="KW-0815">Transposition</keyword>
<dbReference type="PROSITE" id="PS01007">
    <property type="entry name" value="TRANSPOSASE_MUTATOR"/>
    <property type="match status" value="1"/>
</dbReference>
<gene>
    <name evidence="7" type="ORF">H6X83_01810</name>
</gene>
<dbReference type="GO" id="GO:0003677">
    <property type="term" value="F:DNA binding"/>
    <property type="evidence" value="ECO:0007669"/>
    <property type="project" value="UniProtKB-UniRule"/>
</dbReference>
<comment type="similarity">
    <text evidence="2 6">Belongs to the transposase mutator family.</text>
</comment>
<evidence type="ECO:0000256" key="5">
    <source>
        <dbReference type="ARBA" id="ARBA00023172"/>
    </source>
</evidence>